<dbReference type="SUPFAM" id="SSF55729">
    <property type="entry name" value="Acyl-CoA N-acyltransferases (Nat)"/>
    <property type="match status" value="1"/>
</dbReference>
<gene>
    <name evidence="2" type="ORF">F8172_01115</name>
</gene>
<dbReference type="Gene3D" id="3.40.630.30">
    <property type="match status" value="1"/>
</dbReference>
<feature type="domain" description="N-acetyltransferase" evidence="1">
    <location>
        <begin position="134"/>
        <end position="268"/>
    </location>
</feature>
<proteinExistence type="predicted"/>
<dbReference type="PROSITE" id="PS51186">
    <property type="entry name" value="GNAT"/>
    <property type="match status" value="1"/>
</dbReference>
<protein>
    <submittedName>
        <fullName evidence="2">GNAT family N-acetyltransferase</fullName>
    </submittedName>
</protein>
<evidence type="ECO:0000313" key="3">
    <source>
        <dbReference type="Proteomes" id="UP000475765"/>
    </source>
</evidence>
<dbReference type="AlphaFoldDB" id="A0A9W7QJR7"/>
<dbReference type="Pfam" id="PF00583">
    <property type="entry name" value="Acetyltransf_1"/>
    <property type="match status" value="1"/>
</dbReference>
<dbReference type="Proteomes" id="UP000475765">
    <property type="component" value="Unassembled WGS sequence"/>
</dbReference>
<accession>A0A9W7QJR7</accession>
<evidence type="ECO:0000313" key="2">
    <source>
        <dbReference type="EMBL" id="KAB2400115.1"/>
    </source>
</evidence>
<dbReference type="CDD" id="cd04301">
    <property type="entry name" value="NAT_SF"/>
    <property type="match status" value="1"/>
</dbReference>
<name>A0A9W7QJR7_BACCE</name>
<sequence length="268" mass="30700">MTSFFKQNVLLEVDNINEMELALTAFNSKRALSLVDKNLKVKKVGDCTILIDSKSPSSIYYNRIKGFGINDIDKIDEILDIYDSEQITPCFDMIPNNINIEVAQILMNKGFYCAEQLLFLEIEPHFDNYENGEIELVKVTGENVVEFLRLIALSNEMELEKELVKRKAEYFFQPNFQNYIAYIGEEAIGMGSLFIRGEKGYIANDFTFPSHRGKGVQKALLHHRIQAAKEMGLTKIYTDVEFGSASHNNMLKIGFQAIFLNSFWMKAE</sequence>
<dbReference type="GO" id="GO:0016747">
    <property type="term" value="F:acyltransferase activity, transferring groups other than amino-acyl groups"/>
    <property type="evidence" value="ECO:0007669"/>
    <property type="project" value="InterPro"/>
</dbReference>
<organism evidence="2 3">
    <name type="scientific">Bacillus cereus</name>
    <dbReference type="NCBI Taxonomy" id="1396"/>
    <lineage>
        <taxon>Bacteria</taxon>
        <taxon>Bacillati</taxon>
        <taxon>Bacillota</taxon>
        <taxon>Bacilli</taxon>
        <taxon>Bacillales</taxon>
        <taxon>Bacillaceae</taxon>
        <taxon>Bacillus</taxon>
        <taxon>Bacillus cereus group</taxon>
    </lineage>
</organism>
<comment type="caution">
    <text evidence="2">The sequence shown here is derived from an EMBL/GenBank/DDBJ whole genome shotgun (WGS) entry which is preliminary data.</text>
</comment>
<evidence type="ECO:0000259" key="1">
    <source>
        <dbReference type="PROSITE" id="PS51186"/>
    </source>
</evidence>
<dbReference type="RefSeq" id="WP_151521627.1">
    <property type="nucleotide sequence ID" value="NZ_WBPL01000043.1"/>
</dbReference>
<dbReference type="InterPro" id="IPR000182">
    <property type="entry name" value="GNAT_dom"/>
</dbReference>
<dbReference type="InterPro" id="IPR016181">
    <property type="entry name" value="Acyl_CoA_acyltransferase"/>
</dbReference>
<reference evidence="2 3" key="1">
    <citation type="submission" date="2019-10" db="EMBL/GenBank/DDBJ databases">
        <title>Bacillus from the desert of Cuatro Cinegas, Coahuila.</title>
        <authorList>
            <person name="Olmedo-Alvarez G."/>
            <person name="Saldana S."/>
            <person name="Barcelo D."/>
        </authorList>
    </citation>
    <scope>NUCLEOTIDE SEQUENCE [LARGE SCALE GENOMIC DNA]</scope>
    <source>
        <strain evidence="2 3">CH417_13T</strain>
    </source>
</reference>
<dbReference type="EMBL" id="WBPP01000004">
    <property type="protein sequence ID" value="KAB2400115.1"/>
    <property type="molecule type" value="Genomic_DNA"/>
</dbReference>